<organism evidence="1 2">
    <name type="scientific">Trypanosoma theileri</name>
    <dbReference type="NCBI Taxonomy" id="67003"/>
    <lineage>
        <taxon>Eukaryota</taxon>
        <taxon>Discoba</taxon>
        <taxon>Euglenozoa</taxon>
        <taxon>Kinetoplastea</taxon>
        <taxon>Metakinetoplastina</taxon>
        <taxon>Trypanosomatida</taxon>
        <taxon>Trypanosomatidae</taxon>
        <taxon>Trypanosoma</taxon>
    </lineage>
</organism>
<sequence length="720" mass="80894">MSSWRKWHVAAVAECRSAMCPCLIRFAIGWPAKGKHTERSPAKDFPSFWANVRCFNDRERDFFVQCVEHIRYGIGMSLTPPIVRSMERLLENNFKCVESAEISEDDTTTLCDVVLMPDGRPCMGWFLDKFESQHYDSVIAALEERWSVSSGSLWLLKERNITDQLNTMTFNNRQESLFSESKEWTTERIRNLVSKHARCADTTASSFERSITGINRLSISLLCDSTEAKYKSLLVALGNYVTSIEKDSNGCGTWYPILCRSFASLLSSKFSIQNAYAMRLLELGEALSSLKLNADDNKSDNDDNNDDDMKGEVTQVYKRLVQDSLDIANGKDPVEPMHSFCSALPNAVNHLLNGLNDVDNTFLWFPRVVELSMVASTPKDRDDAIYAAISAVPFLYRYIGAYEVSLLQQHLSFERSQVCEGEVSRGCIGLTDNMVLNHVLSHNSIETLRDSVYNTDEMPNLVSGMEAWMPGVGLDSSFYISNLITACDALAGMLGVPDSLQDVQHDSQKAIYNLQHKLRMFALRRFGFVFASKMWGSSFCDRALPFLNTLRVSLIPTPRFTIFRFRNIEQMPKPFDAVGNPSSVLRSFAPSYLCYPGSSPSFFTECGALQELETLASQTGNKKRLRCHFTPRSRGISVSLDFIASDTLFSSMAVVAMNSVKMEPKTCFVDMAAQIEGVQIVSLLSLPDARMRRKGGNNISGEGEMKRSLFNDVQEIRSEV</sequence>
<dbReference type="Proteomes" id="UP000192257">
    <property type="component" value="Unassembled WGS sequence"/>
</dbReference>
<protein>
    <submittedName>
        <fullName evidence="1">Uncharacterized protein</fullName>
    </submittedName>
</protein>
<gene>
    <name evidence="1" type="ORF">TM35_000091050</name>
</gene>
<dbReference type="EMBL" id="NBCO01000009">
    <property type="protein sequence ID" value="ORC90055.1"/>
    <property type="molecule type" value="Genomic_DNA"/>
</dbReference>
<keyword evidence="2" id="KW-1185">Reference proteome</keyword>
<reference evidence="1 2" key="1">
    <citation type="submission" date="2017-03" db="EMBL/GenBank/DDBJ databases">
        <title>An alternative strategy for trypanosome survival in the mammalian bloodstream revealed through genome and transcriptome analysis of the ubiquitous bovine parasite Trypanosoma (Megatrypanum) theileri.</title>
        <authorList>
            <person name="Kelly S."/>
            <person name="Ivens A."/>
            <person name="Mott A."/>
            <person name="O'Neill E."/>
            <person name="Emms D."/>
            <person name="Macleod O."/>
            <person name="Voorheis P."/>
            <person name="Matthews J."/>
            <person name="Matthews K."/>
            <person name="Carrington M."/>
        </authorList>
    </citation>
    <scope>NUCLEOTIDE SEQUENCE [LARGE SCALE GENOMIC DNA]</scope>
    <source>
        <strain evidence="1">Edinburgh</strain>
    </source>
</reference>
<evidence type="ECO:0000313" key="2">
    <source>
        <dbReference type="Proteomes" id="UP000192257"/>
    </source>
</evidence>
<dbReference type="OrthoDB" id="243509at2759"/>
<accession>A0A1X0NZF2</accession>
<dbReference type="AlphaFoldDB" id="A0A1X0NZF2"/>
<dbReference type="GeneID" id="39984124"/>
<dbReference type="RefSeq" id="XP_028884121.1">
    <property type="nucleotide sequence ID" value="XM_029024344.1"/>
</dbReference>
<comment type="caution">
    <text evidence="1">The sequence shown here is derived from an EMBL/GenBank/DDBJ whole genome shotgun (WGS) entry which is preliminary data.</text>
</comment>
<evidence type="ECO:0000313" key="1">
    <source>
        <dbReference type="EMBL" id="ORC90055.1"/>
    </source>
</evidence>
<dbReference type="VEuPathDB" id="TriTrypDB:TM35_000091050"/>
<proteinExistence type="predicted"/>
<name>A0A1X0NZF2_9TRYP</name>